<gene>
    <name evidence="1" type="ORF">IV203_034221</name>
</gene>
<reference evidence="1" key="2">
    <citation type="submission" date="2021-04" db="EMBL/GenBank/DDBJ databases">
        <authorList>
            <person name="Podell S."/>
        </authorList>
    </citation>
    <scope>NUCLEOTIDE SEQUENCE</scope>
    <source>
        <strain evidence="1">Hildebrandi</strain>
    </source>
</reference>
<evidence type="ECO:0000313" key="2">
    <source>
        <dbReference type="Proteomes" id="UP000693970"/>
    </source>
</evidence>
<reference evidence="1" key="1">
    <citation type="journal article" date="2021" name="Sci. Rep.">
        <title>Diploid genomic architecture of Nitzschia inconspicua, an elite biomass production diatom.</title>
        <authorList>
            <person name="Oliver A."/>
            <person name="Podell S."/>
            <person name="Pinowska A."/>
            <person name="Traller J.C."/>
            <person name="Smith S.R."/>
            <person name="McClure R."/>
            <person name="Beliaev A."/>
            <person name="Bohutskyi P."/>
            <person name="Hill E.A."/>
            <person name="Rabines A."/>
            <person name="Zheng H."/>
            <person name="Allen L.Z."/>
            <person name="Kuo A."/>
            <person name="Grigoriev I.V."/>
            <person name="Allen A.E."/>
            <person name="Hazlebeck D."/>
            <person name="Allen E.E."/>
        </authorList>
    </citation>
    <scope>NUCLEOTIDE SEQUENCE</scope>
    <source>
        <strain evidence="1">Hildebrandi</strain>
    </source>
</reference>
<organism evidence="1 2">
    <name type="scientific">Nitzschia inconspicua</name>
    <dbReference type="NCBI Taxonomy" id="303405"/>
    <lineage>
        <taxon>Eukaryota</taxon>
        <taxon>Sar</taxon>
        <taxon>Stramenopiles</taxon>
        <taxon>Ochrophyta</taxon>
        <taxon>Bacillariophyta</taxon>
        <taxon>Bacillariophyceae</taxon>
        <taxon>Bacillariophycidae</taxon>
        <taxon>Bacillariales</taxon>
        <taxon>Bacillariaceae</taxon>
        <taxon>Nitzschia</taxon>
    </lineage>
</organism>
<proteinExistence type="predicted"/>
<dbReference type="AlphaFoldDB" id="A0A9K3Q6P3"/>
<dbReference type="Proteomes" id="UP000693970">
    <property type="component" value="Unassembled WGS sequence"/>
</dbReference>
<name>A0A9K3Q6P3_9STRA</name>
<protein>
    <submittedName>
        <fullName evidence="1">Uncharacterized protein</fullName>
    </submittedName>
</protein>
<comment type="caution">
    <text evidence="1">The sequence shown here is derived from an EMBL/GenBank/DDBJ whole genome shotgun (WGS) entry which is preliminary data.</text>
</comment>
<accession>A0A9K3Q6P3</accession>
<dbReference type="EMBL" id="JAGRRH010000002">
    <property type="protein sequence ID" value="KAG7373497.1"/>
    <property type="molecule type" value="Genomic_DNA"/>
</dbReference>
<sequence>MAVFLGAVSVTNIWLFEWTSSPLASVGLSPRTSLLDFYSDSNSKSRRNTQNHFHKSKCWESWKQLQEDTSVGSQVWKSMQPSIYEAHDPTVVWTVSGGDEYRESLPMLLTHWKEIFRKDPVVLLVVALDRETFDTVCNIEGVSVVNWIIPAQSYSRVADAKLGVAAYFSQQELYQLFLELDVFCRVSPLGISQMALGEADLAIPGHGDFQSNINIGLYYVKPSQEASKFFTIVTEVLRPSLTEKQHLMPDGTKLSYFDQGLLQTCLQMNDNPSQIYALSDINHTTNLLQPCYQHKLQYAPISNLYISSYRPPTVYDSTICVHPLAGQPFSSFETKRATAKFLGFDPIDALLEETRPLLKTVSGDLTITDSPDSLKFFGGDFHKSEILERTLQYPLAAMVHFALSTNRTLVLPRHVRNTNTKAFPLYSLINTASLEAMGVSWRYLSIVESRQLEVKTQVVSVRELQSIEEASLAISKACQGGNEEQRSGMSPTKRPICSLYGVETLISSLYLTASGSDWKQSLDPIIKKITWCLTPPTGPLFSFSLGAGHMERPCLG</sequence>
<keyword evidence="2" id="KW-1185">Reference proteome</keyword>
<evidence type="ECO:0000313" key="1">
    <source>
        <dbReference type="EMBL" id="KAG7373497.1"/>
    </source>
</evidence>
<dbReference type="OrthoDB" id="48963at2759"/>